<dbReference type="PANTHER" id="PTHR30529:SF7">
    <property type="entry name" value="CYTOCHROME B561 BACTERIAL_NI-HYDROGENASE DOMAIN-CONTAINING PROTEIN"/>
    <property type="match status" value="1"/>
</dbReference>
<keyword evidence="16" id="KW-1185">Reference proteome</keyword>
<evidence type="ECO:0000256" key="11">
    <source>
        <dbReference type="ARBA" id="ARBA00023136"/>
    </source>
</evidence>
<dbReference type="InterPro" id="IPR052168">
    <property type="entry name" value="Cytochrome_b561_oxidase"/>
</dbReference>
<evidence type="ECO:0000256" key="7">
    <source>
        <dbReference type="ARBA" id="ARBA00022723"/>
    </source>
</evidence>
<accession>A0ABR5VGD4</accession>
<dbReference type="EMBL" id="LSYU01000055">
    <property type="protein sequence ID" value="KXX64430.1"/>
    <property type="molecule type" value="Genomic_DNA"/>
</dbReference>
<evidence type="ECO:0000256" key="5">
    <source>
        <dbReference type="ARBA" id="ARBA00022617"/>
    </source>
</evidence>
<dbReference type="Gene3D" id="1.20.950.20">
    <property type="entry name" value="Transmembrane di-heme cytochromes, Chain C"/>
    <property type="match status" value="1"/>
</dbReference>
<keyword evidence="3" id="KW-0813">Transport</keyword>
<dbReference type="RefSeq" id="WP_062275262.1">
    <property type="nucleotide sequence ID" value="NZ_LSYU01000055.1"/>
</dbReference>
<evidence type="ECO:0000256" key="10">
    <source>
        <dbReference type="ARBA" id="ARBA00023004"/>
    </source>
</evidence>
<keyword evidence="6 13" id="KW-0812">Transmembrane</keyword>
<comment type="subcellular location">
    <subcellularLocation>
        <location evidence="2">Cell membrane</location>
        <topology evidence="2">Multi-pass membrane protein</topology>
    </subcellularLocation>
</comment>
<evidence type="ECO:0000256" key="2">
    <source>
        <dbReference type="ARBA" id="ARBA00004651"/>
    </source>
</evidence>
<feature type="domain" description="Cytochrome b561 bacterial/Ni-hydrogenase" evidence="14">
    <location>
        <begin position="13"/>
        <end position="183"/>
    </location>
</feature>
<evidence type="ECO:0000256" key="8">
    <source>
        <dbReference type="ARBA" id="ARBA00022982"/>
    </source>
</evidence>
<keyword evidence="9 13" id="KW-1133">Transmembrane helix</keyword>
<keyword evidence="4" id="KW-1003">Cell membrane</keyword>
<keyword evidence="15" id="KW-0808">Transferase</keyword>
<evidence type="ECO:0000256" key="1">
    <source>
        <dbReference type="ARBA" id="ARBA00001970"/>
    </source>
</evidence>
<comment type="cofactor">
    <cofactor evidence="1">
        <name>heme b</name>
        <dbReference type="ChEBI" id="CHEBI:60344"/>
    </cofactor>
</comment>
<dbReference type="GO" id="GO:0032259">
    <property type="term" value="P:methylation"/>
    <property type="evidence" value="ECO:0007669"/>
    <property type="project" value="UniProtKB-KW"/>
</dbReference>
<dbReference type="PANTHER" id="PTHR30529">
    <property type="entry name" value="CYTOCHROME B561"/>
    <property type="match status" value="1"/>
</dbReference>
<evidence type="ECO:0000259" key="14">
    <source>
        <dbReference type="Pfam" id="PF01292"/>
    </source>
</evidence>
<evidence type="ECO:0000256" key="13">
    <source>
        <dbReference type="SAM" id="Phobius"/>
    </source>
</evidence>
<protein>
    <submittedName>
        <fullName evidence="15">RNA methyltransferase</fullName>
    </submittedName>
</protein>
<evidence type="ECO:0000256" key="9">
    <source>
        <dbReference type="ARBA" id="ARBA00022989"/>
    </source>
</evidence>
<reference evidence="15 16" key="1">
    <citation type="submission" date="2016-02" db="EMBL/GenBank/DDBJ databases">
        <title>Genome sequence of Marichromatium gracile YL-28, a purple sulfur bacterium.</title>
        <authorList>
            <person name="Zhao C."/>
            <person name="Hong X."/>
            <person name="Chen S."/>
            <person name="Yang S."/>
        </authorList>
    </citation>
    <scope>NUCLEOTIDE SEQUENCE [LARGE SCALE GENOMIC DNA]</scope>
    <source>
        <strain evidence="15 16">YL28</strain>
    </source>
</reference>
<dbReference type="SUPFAM" id="SSF81342">
    <property type="entry name" value="Transmembrane di-heme cytochromes"/>
    <property type="match status" value="1"/>
</dbReference>
<keyword evidence="10" id="KW-0408">Iron</keyword>
<dbReference type="Proteomes" id="UP000075766">
    <property type="component" value="Unassembled WGS sequence"/>
</dbReference>
<keyword evidence="5" id="KW-0349">Heme</keyword>
<evidence type="ECO:0000313" key="15">
    <source>
        <dbReference type="EMBL" id="KXX64430.1"/>
    </source>
</evidence>
<feature type="transmembrane region" description="Helical" evidence="13">
    <location>
        <begin position="45"/>
        <end position="65"/>
    </location>
</feature>
<keyword evidence="11 13" id="KW-0472">Membrane</keyword>
<comment type="caution">
    <text evidence="15">The sequence shown here is derived from an EMBL/GenBank/DDBJ whole genome shotgun (WGS) entry which is preliminary data.</text>
</comment>
<dbReference type="InterPro" id="IPR011577">
    <property type="entry name" value="Cyt_b561_bac/Ni-Hgenase"/>
</dbReference>
<name>A0ABR5VGD4_MARGR</name>
<keyword evidence="15" id="KW-0489">Methyltransferase</keyword>
<feature type="transmembrane region" description="Helical" evidence="13">
    <location>
        <begin position="12"/>
        <end position="33"/>
    </location>
</feature>
<evidence type="ECO:0000256" key="12">
    <source>
        <dbReference type="ARBA" id="ARBA00037975"/>
    </source>
</evidence>
<evidence type="ECO:0000256" key="3">
    <source>
        <dbReference type="ARBA" id="ARBA00022448"/>
    </source>
</evidence>
<evidence type="ECO:0000256" key="6">
    <source>
        <dbReference type="ARBA" id="ARBA00022692"/>
    </source>
</evidence>
<dbReference type="Pfam" id="PF01292">
    <property type="entry name" value="Ni_hydr_CYTB"/>
    <property type="match status" value="1"/>
</dbReference>
<gene>
    <name evidence="15" type="ORF">AY586_02330</name>
</gene>
<feature type="transmembrane region" description="Helical" evidence="13">
    <location>
        <begin position="86"/>
        <end position="108"/>
    </location>
</feature>
<organism evidence="15 16">
    <name type="scientific">Marichromatium gracile</name>
    <name type="common">Chromatium gracile</name>
    <dbReference type="NCBI Taxonomy" id="1048"/>
    <lineage>
        <taxon>Bacteria</taxon>
        <taxon>Pseudomonadati</taxon>
        <taxon>Pseudomonadota</taxon>
        <taxon>Gammaproteobacteria</taxon>
        <taxon>Chromatiales</taxon>
        <taxon>Chromatiaceae</taxon>
        <taxon>Marichromatium</taxon>
    </lineage>
</organism>
<dbReference type="GO" id="GO:0008168">
    <property type="term" value="F:methyltransferase activity"/>
    <property type="evidence" value="ECO:0007669"/>
    <property type="project" value="UniProtKB-KW"/>
</dbReference>
<comment type="similarity">
    <text evidence="12">Belongs to the cytochrome b561 family.</text>
</comment>
<keyword evidence="7" id="KW-0479">Metal-binding</keyword>
<keyword evidence="8" id="KW-0249">Electron transport</keyword>
<proteinExistence type="inferred from homology"/>
<dbReference type="InterPro" id="IPR016174">
    <property type="entry name" value="Di-haem_cyt_TM"/>
</dbReference>
<feature type="transmembrane region" description="Helical" evidence="13">
    <location>
        <begin position="154"/>
        <end position="172"/>
    </location>
</feature>
<sequence>MRPDTPTRLSGNTIALHWIVAVMMIVLTLSGLYMEQAGVYALYPWHKSFGVLIVLFVALRVLWRIRSGWPAHVGRYTRIEQWLARAVHWLLIVATVLMPVSGFMMSALGGHGVSLFGLELVAPNPDPADPQQVVPINALLAQLGHWLHGLGGDLLIGAVALHLVGALKHHLIDRDGTLRRMLGAEVQVGG</sequence>
<evidence type="ECO:0000313" key="16">
    <source>
        <dbReference type="Proteomes" id="UP000075766"/>
    </source>
</evidence>
<evidence type="ECO:0000256" key="4">
    <source>
        <dbReference type="ARBA" id="ARBA00022475"/>
    </source>
</evidence>